<accession>A0A1I6QSZ4</accession>
<dbReference type="GO" id="GO:0022900">
    <property type="term" value="P:electron transport chain"/>
    <property type="evidence" value="ECO:0007669"/>
    <property type="project" value="UniProtKB-UniRule"/>
</dbReference>
<name>A0A1I6QSZ4_9RHOB</name>
<comment type="function">
    <text evidence="10">Part of a membrane-bound complex that couples electron transfer with translocation of ions across the membrane.</text>
</comment>
<dbReference type="InterPro" id="IPR050395">
    <property type="entry name" value="4Fe4S_Ferredoxin_RnfB"/>
</dbReference>
<organism evidence="14 15">
    <name type="scientific">Alloyangia pacifica</name>
    <dbReference type="NCBI Taxonomy" id="311180"/>
    <lineage>
        <taxon>Bacteria</taxon>
        <taxon>Pseudomonadati</taxon>
        <taxon>Pseudomonadota</taxon>
        <taxon>Alphaproteobacteria</taxon>
        <taxon>Rhodobacterales</taxon>
        <taxon>Roseobacteraceae</taxon>
        <taxon>Alloyangia</taxon>
    </lineage>
</organism>
<comment type="similarity">
    <text evidence="10">Belongs to the 4Fe4S bacterial-type ferredoxin family. RnfB subfamily.</text>
</comment>
<dbReference type="PANTHER" id="PTHR43560">
    <property type="entry name" value="ION-TRANSLOCATING OXIDOREDUCTASE COMPLEX SUBUNIT B"/>
    <property type="match status" value="1"/>
</dbReference>
<evidence type="ECO:0000256" key="9">
    <source>
        <dbReference type="ARBA" id="ARBA00023136"/>
    </source>
</evidence>
<dbReference type="PANTHER" id="PTHR43560:SF1">
    <property type="entry name" value="ION-TRANSLOCATING OXIDOREDUCTASE COMPLEX SUBUNIT B"/>
    <property type="match status" value="1"/>
</dbReference>
<dbReference type="PROSITE" id="PS51656">
    <property type="entry name" value="4FE4S"/>
    <property type="match status" value="1"/>
</dbReference>
<dbReference type="PROSITE" id="PS00198">
    <property type="entry name" value="4FE4S_FER_1"/>
    <property type="match status" value="1"/>
</dbReference>
<dbReference type="InterPro" id="IPR016463">
    <property type="entry name" value="RnfB/RsxB_Proteobac"/>
</dbReference>
<dbReference type="GO" id="GO:0009055">
    <property type="term" value="F:electron transfer activity"/>
    <property type="evidence" value="ECO:0007669"/>
    <property type="project" value="InterPro"/>
</dbReference>
<feature type="binding site" evidence="10 11">
    <location>
        <position position="54"/>
    </location>
    <ligand>
        <name>[4Fe-4S] cluster</name>
        <dbReference type="ChEBI" id="CHEBI:49883"/>
        <label>1</label>
    </ligand>
</feature>
<feature type="binding site" evidence="10 11">
    <location>
        <position position="124"/>
    </location>
    <ligand>
        <name>[4Fe-4S] cluster</name>
        <dbReference type="ChEBI" id="CHEBI:49883"/>
        <label>2</label>
    </ligand>
</feature>
<comment type="subcellular location">
    <subcellularLocation>
        <location evidence="10">Cell inner membrane</location>
    </subcellularLocation>
</comment>
<keyword evidence="4 10" id="KW-0677">Repeat</keyword>
<feature type="binding site" evidence="10 11">
    <location>
        <position position="71"/>
    </location>
    <ligand>
        <name>[4Fe-4S] cluster</name>
        <dbReference type="ChEBI" id="CHEBI:49883"/>
        <label>1</label>
    </ligand>
</feature>
<gene>
    <name evidence="10" type="primary">rnfB</name>
    <name evidence="14" type="ORF">SAMN04488050_102316</name>
</gene>
<keyword evidence="10" id="KW-0997">Cell inner membrane</keyword>
<evidence type="ECO:0000313" key="15">
    <source>
        <dbReference type="Proteomes" id="UP000199392"/>
    </source>
</evidence>
<keyword evidence="1 10" id="KW-0813">Transport</keyword>
<dbReference type="GO" id="GO:0046872">
    <property type="term" value="F:metal ion binding"/>
    <property type="evidence" value="ECO:0007669"/>
    <property type="project" value="UniProtKB-KW"/>
</dbReference>
<dbReference type="PROSITE" id="PS51379">
    <property type="entry name" value="4FE4S_FER_2"/>
    <property type="match status" value="2"/>
</dbReference>
<dbReference type="OrthoDB" id="9800445at2"/>
<dbReference type="InterPro" id="IPR017900">
    <property type="entry name" value="4Fe4S_Fe_S_CS"/>
</dbReference>
<evidence type="ECO:0000256" key="8">
    <source>
        <dbReference type="ARBA" id="ARBA00023014"/>
    </source>
</evidence>
<dbReference type="InterPro" id="IPR017896">
    <property type="entry name" value="4Fe4S_Fe-S-bd"/>
</dbReference>
<dbReference type="Pfam" id="PF14697">
    <property type="entry name" value="Fer4_21"/>
    <property type="match status" value="1"/>
</dbReference>
<keyword evidence="7 10" id="KW-0408">Iron</keyword>
<dbReference type="PIRSF" id="PIRSF005784">
    <property type="entry name" value="Elect_transpt_RnfB"/>
    <property type="match status" value="1"/>
</dbReference>
<evidence type="ECO:0000256" key="7">
    <source>
        <dbReference type="ARBA" id="ARBA00023004"/>
    </source>
</evidence>
<dbReference type="InterPro" id="IPR007202">
    <property type="entry name" value="4Fe-4S_dom"/>
</dbReference>
<keyword evidence="2 10" id="KW-0004">4Fe-4S</keyword>
<feature type="domain" description="4Fe-4S ferredoxin-type" evidence="12">
    <location>
        <begin position="109"/>
        <end position="138"/>
    </location>
</feature>
<evidence type="ECO:0000259" key="12">
    <source>
        <dbReference type="PROSITE" id="PS51379"/>
    </source>
</evidence>
<dbReference type="Gene3D" id="3.30.70.20">
    <property type="match status" value="1"/>
</dbReference>
<keyword evidence="6 10" id="KW-0249">Electron transport</keyword>
<evidence type="ECO:0000256" key="1">
    <source>
        <dbReference type="ARBA" id="ARBA00022448"/>
    </source>
</evidence>
<dbReference type="Proteomes" id="UP000199392">
    <property type="component" value="Unassembled WGS sequence"/>
</dbReference>
<dbReference type="GO" id="GO:0005886">
    <property type="term" value="C:plasma membrane"/>
    <property type="evidence" value="ECO:0007669"/>
    <property type="project" value="UniProtKB-SubCell"/>
</dbReference>
<keyword evidence="9 10" id="KW-0472">Membrane</keyword>
<feature type="binding site" evidence="10 11">
    <location>
        <position position="151"/>
    </location>
    <ligand>
        <name>[4Fe-4S] cluster</name>
        <dbReference type="ChEBI" id="CHEBI:49883"/>
        <label>3</label>
    </ligand>
</feature>
<evidence type="ECO:0000256" key="11">
    <source>
        <dbReference type="PIRSR" id="PIRSR005784-1"/>
    </source>
</evidence>
<evidence type="ECO:0000256" key="5">
    <source>
        <dbReference type="ARBA" id="ARBA00022967"/>
    </source>
</evidence>
<evidence type="ECO:0000256" key="2">
    <source>
        <dbReference type="ARBA" id="ARBA00022485"/>
    </source>
</evidence>
<feature type="binding site" evidence="10 11">
    <location>
        <position position="49"/>
    </location>
    <ligand>
        <name>[4Fe-4S] cluster</name>
        <dbReference type="ChEBI" id="CHEBI:49883"/>
        <label>1</label>
    </ligand>
</feature>
<comment type="cofactor">
    <cofactor evidence="10 11">
        <name>[4Fe-4S] cluster</name>
        <dbReference type="ChEBI" id="CHEBI:49883"/>
    </cofactor>
    <text evidence="10 11">Binds 3 [4Fe-4S] clusters.</text>
</comment>
<feature type="binding site" evidence="10 11">
    <location>
        <position position="118"/>
    </location>
    <ligand>
        <name>[4Fe-4S] cluster</name>
        <dbReference type="ChEBI" id="CHEBI:49883"/>
        <label>2</label>
    </ligand>
</feature>
<dbReference type="HAMAP" id="MF_00463">
    <property type="entry name" value="RsxB_RnfB"/>
    <property type="match status" value="1"/>
</dbReference>
<feature type="region of interest" description="Hydrophobic" evidence="10">
    <location>
        <begin position="1"/>
        <end position="23"/>
    </location>
</feature>
<reference evidence="15" key="1">
    <citation type="submission" date="2016-10" db="EMBL/GenBank/DDBJ databases">
        <authorList>
            <person name="Varghese N."/>
            <person name="Submissions S."/>
        </authorList>
    </citation>
    <scope>NUCLEOTIDE SEQUENCE [LARGE SCALE GENOMIC DNA]</scope>
    <source>
        <strain evidence="15">DSM 26894</strain>
    </source>
</reference>
<comment type="subunit">
    <text evidence="10">The complex is composed of six subunits: RnfA, RnfB, RnfC, RnfD, RnfE and RnfG.</text>
</comment>
<keyword evidence="10" id="KW-1003">Cell membrane</keyword>
<dbReference type="STRING" id="311180.SAMN04488050_102316"/>
<evidence type="ECO:0000259" key="13">
    <source>
        <dbReference type="PROSITE" id="PS51656"/>
    </source>
</evidence>
<dbReference type="InterPro" id="IPR010207">
    <property type="entry name" value="Elect_transpt_cplx_RnfB/RsxB"/>
</dbReference>
<feature type="binding site" evidence="10 11">
    <location>
        <position position="121"/>
    </location>
    <ligand>
        <name>[4Fe-4S] cluster</name>
        <dbReference type="ChEBI" id="CHEBI:49883"/>
        <label>2</label>
    </ligand>
</feature>
<comment type="caution">
    <text evidence="10">Lacks conserved residue(s) required for the propagation of feature annotation.</text>
</comment>
<feature type="binding site" evidence="10 11">
    <location>
        <position position="46"/>
    </location>
    <ligand>
        <name>[4Fe-4S] cluster</name>
        <dbReference type="ChEBI" id="CHEBI:49883"/>
        <label>1</label>
    </ligand>
</feature>
<dbReference type="Gene3D" id="1.10.15.40">
    <property type="entry name" value="Electron transport complex subunit B, putative Fe-S cluster"/>
    <property type="match status" value="1"/>
</dbReference>
<keyword evidence="15" id="KW-1185">Reference proteome</keyword>
<dbReference type="SUPFAM" id="SSF54862">
    <property type="entry name" value="4Fe-4S ferredoxins"/>
    <property type="match status" value="1"/>
</dbReference>
<feature type="binding site" evidence="10 11">
    <location>
        <position position="158"/>
    </location>
    <ligand>
        <name>[4Fe-4S] cluster</name>
        <dbReference type="ChEBI" id="CHEBI:49883"/>
        <label>2</label>
    </ligand>
</feature>
<evidence type="ECO:0000256" key="6">
    <source>
        <dbReference type="ARBA" id="ARBA00022982"/>
    </source>
</evidence>
<evidence type="ECO:0000256" key="4">
    <source>
        <dbReference type="ARBA" id="ARBA00022737"/>
    </source>
</evidence>
<feature type="binding site" evidence="10 11">
    <location>
        <position position="154"/>
    </location>
    <ligand>
        <name>[4Fe-4S] cluster</name>
        <dbReference type="ChEBI" id="CHEBI:49883"/>
        <label>3</label>
    </ligand>
</feature>
<evidence type="ECO:0000256" key="3">
    <source>
        <dbReference type="ARBA" id="ARBA00022723"/>
    </source>
</evidence>
<dbReference type="Pfam" id="PF04060">
    <property type="entry name" value="FeS"/>
    <property type="match status" value="1"/>
</dbReference>
<keyword evidence="3 10" id="KW-0479">Metal-binding</keyword>
<dbReference type="EC" id="7.-.-.-" evidence="10"/>
<evidence type="ECO:0000256" key="10">
    <source>
        <dbReference type="HAMAP-Rule" id="MF_00463"/>
    </source>
</evidence>
<dbReference type="GO" id="GO:0051539">
    <property type="term" value="F:4 iron, 4 sulfur cluster binding"/>
    <property type="evidence" value="ECO:0007669"/>
    <property type="project" value="UniProtKB-UniRule"/>
</dbReference>
<dbReference type="AlphaFoldDB" id="A0A1I6QSZ4"/>
<protein>
    <recommendedName>
        <fullName evidence="10">Ion-translocating oxidoreductase complex subunit B</fullName>
        <ecNumber evidence="10">7.-.-.-</ecNumber>
    </recommendedName>
    <alternativeName>
        <fullName evidence="10">Rnf electron transport complex subunit B</fullName>
    </alternativeName>
</protein>
<keyword evidence="8 10" id="KW-0411">Iron-sulfur</keyword>
<feature type="binding site" evidence="10 11">
    <location>
        <position position="128"/>
    </location>
    <ligand>
        <name>[4Fe-4S] cluster</name>
        <dbReference type="ChEBI" id="CHEBI:49883"/>
        <label>3</label>
    </ligand>
</feature>
<dbReference type="EMBL" id="FOZW01000002">
    <property type="protein sequence ID" value="SFS55647.1"/>
    <property type="molecule type" value="Genomic_DNA"/>
</dbReference>
<feature type="domain" description="4Fe-4S ferredoxin-type" evidence="12">
    <location>
        <begin position="139"/>
        <end position="168"/>
    </location>
</feature>
<evidence type="ECO:0000313" key="14">
    <source>
        <dbReference type="EMBL" id="SFS55647.1"/>
    </source>
</evidence>
<proteinExistence type="inferred from homology"/>
<dbReference type="NCBIfam" id="TIGR01944">
    <property type="entry name" value="rnfB"/>
    <property type="match status" value="1"/>
</dbReference>
<feature type="domain" description="4Fe-4S" evidence="13">
    <location>
        <begin position="29"/>
        <end position="88"/>
    </location>
</feature>
<dbReference type="RefSeq" id="WP_092419727.1">
    <property type="nucleotide sequence ID" value="NZ_FNCL01000001.1"/>
</dbReference>
<keyword evidence="5 10" id="KW-1278">Translocase</keyword>
<feature type="binding site" evidence="10 11">
    <location>
        <position position="148"/>
    </location>
    <ligand>
        <name>[4Fe-4S] cluster</name>
        <dbReference type="ChEBI" id="CHEBI:49883"/>
        <label>3</label>
    </ligand>
</feature>
<sequence>MITAAASMSALGLGLGLLLGAAARKFHVETPPIVDELEALLPGTNCGQCGFAGCRGAAEAVAEGTAPVTLCPPGGRDVALQLAEVTGSDCGCGAAGGADLSGMAEAEPMIAFIFEDHCTGCTKCFKRCPTDAIVGAAKQIHTVIWDACIGCDACVEVCPTEAILLRRKPRTLQGWYWEKPAQPFATRGTEAVS</sequence>